<dbReference type="OrthoDB" id="9798687at2"/>
<dbReference type="Pfam" id="PF22422">
    <property type="entry name" value="MGH1-like_GH"/>
    <property type="match status" value="1"/>
</dbReference>
<dbReference type="InterPro" id="IPR012341">
    <property type="entry name" value="6hp_glycosidase-like_sf"/>
</dbReference>
<organism evidence="5 6">
    <name type="scientific">Eisenbergiella massiliensis</name>
    <dbReference type="NCBI Taxonomy" id="1720294"/>
    <lineage>
        <taxon>Bacteria</taxon>
        <taxon>Bacillati</taxon>
        <taxon>Bacillota</taxon>
        <taxon>Clostridia</taxon>
        <taxon>Lachnospirales</taxon>
        <taxon>Lachnospiraceae</taxon>
        <taxon>Eisenbergiella</taxon>
    </lineage>
</organism>
<evidence type="ECO:0000256" key="1">
    <source>
        <dbReference type="ARBA" id="ARBA00010833"/>
    </source>
</evidence>
<gene>
    <name evidence="5" type="ORF">DWY69_01330</name>
</gene>
<comment type="similarity">
    <text evidence="1">Belongs to the glycosyl hydrolase 63 family.</text>
</comment>
<protein>
    <recommendedName>
        <fullName evidence="4">Mannosylglycerate hydrolase MGH1-like glycoside hydrolase domain-containing protein</fullName>
    </recommendedName>
</protein>
<dbReference type="GO" id="GO:0004573">
    <property type="term" value="F:Glc3Man9GlcNAc2 oligosaccharide glucosidase activity"/>
    <property type="evidence" value="ECO:0007669"/>
    <property type="project" value="InterPro"/>
</dbReference>
<dbReference type="InterPro" id="IPR004888">
    <property type="entry name" value="Glycoside_hydrolase_63"/>
</dbReference>
<keyword evidence="2" id="KW-0378">Hydrolase</keyword>
<dbReference type="GO" id="GO:0009311">
    <property type="term" value="P:oligosaccharide metabolic process"/>
    <property type="evidence" value="ECO:0007669"/>
    <property type="project" value="InterPro"/>
</dbReference>
<evidence type="ECO:0000313" key="5">
    <source>
        <dbReference type="EMBL" id="RGE74630.1"/>
    </source>
</evidence>
<evidence type="ECO:0000259" key="4">
    <source>
        <dbReference type="Pfam" id="PF22422"/>
    </source>
</evidence>
<dbReference type="SUPFAM" id="SSF48208">
    <property type="entry name" value="Six-hairpin glycosidases"/>
    <property type="match status" value="1"/>
</dbReference>
<dbReference type="GO" id="GO:0006487">
    <property type="term" value="P:protein N-linked glycosylation"/>
    <property type="evidence" value="ECO:0007669"/>
    <property type="project" value="TreeGrafter"/>
</dbReference>
<keyword evidence="3" id="KW-0326">Glycosidase</keyword>
<feature type="domain" description="Mannosylglycerate hydrolase MGH1-like glycoside hydrolase" evidence="4">
    <location>
        <begin position="54"/>
        <end position="369"/>
    </location>
</feature>
<reference evidence="5 6" key="1">
    <citation type="submission" date="2018-08" db="EMBL/GenBank/DDBJ databases">
        <title>A genome reference for cultivated species of the human gut microbiota.</title>
        <authorList>
            <person name="Zou Y."/>
            <person name="Xue W."/>
            <person name="Luo G."/>
        </authorList>
    </citation>
    <scope>NUCLEOTIDE SEQUENCE [LARGE SCALE GENOMIC DNA]</scope>
    <source>
        <strain evidence="5 6">AF26-4BH</strain>
    </source>
</reference>
<dbReference type="Proteomes" id="UP000261166">
    <property type="component" value="Unassembled WGS sequence"/>
</dbReference>
<evidence type="ECO:0000256" key="2">
    <source>
        <dbReference type="ARBA" id="ARBA00022801"/>
    </source>
</evidence>
<dbReference type="Gene3D" id="1.50.10.10">
    <property type="match status" value="1"/>
</dbReference>
<dbReference type="PANTHER" id="PTHR10412:SF11">
    <property type="entry name" value="MANNOSYL-OLIGOSACCHARIDE GLUCOSIDASE"/>
    <property type="match status" value="1"/>
</dbReference>
<dbReference type="PANTHER" id="PTHR10412">
    <property type="entry name" value="MANNOSYL-OLIGOSACCHARIDE GLUCOSIDASE"/>
    <property type="match status" value="1"/>
</dbReference>
<evidence type="ECO:0000256" key="3">
    <source>
        <dbReference type="ARBA" id="ARBA00023295"/>
    </source>
</evidence>
<comment type="caution">
    <text evidence="5">The sequence shown here is derived from an EMBL/GenBank/DDBJ whole genome shotgun (WGS) entry which is preliminary data.</text>
</comment>
<dbReference type="RefSeq" id="WP_025489154.1">
    <property type="nucleotide sequence ID" value="NZ_JBKVAZ010000015.1"/>
</dbReference>
<evidence type="ECO:0000313" key="6">
    <source>
        <dbReference type="Proteomes" id="UP000261166"/>
    </source>
</evidence>
<proteinExistence type="inferred from homology"/>
<dbReference type="EMBL" id="QVLU01000001">
    <property type="protein sequence ID" value="RGE74630.1"/>
    <property type="molecule type" value="Genomic_DNA"/>
</dbReference>
<accession>A0A3E3J5I8</accession>
<dbReference type="AlphaFoldDB" id="A0A3E3J5I8"/>
<name>A0A3E3J5I8_9FIRM</name>
<dbReference type="InterPro" id="IPR008928">
    <property type="entry name" value="6-hairpin_glycosidase_sf"/>
</dbReference>
<sequence>MITWNEKQFLEDMPDIELFKRRVEKSLKDVMTRGISSAHGRDMITGYAYGELYDWDMYFENLFLSYFGISQYCRNGVEAFLEEQLDCGFISRTMGRKYPKPRHHFKPFLAQTALLGCRQEGKYNWLEGKYYEGLKKYLEYWIWHCDADRNGLCFWDGSDHSGMDNQSLRLGYDGVMEYEGVDLNCYLVRDLWAMGELAQELGKEKDARLYRQKAEDIAEKIDRYLWDEDTGFYYDRSEKTGKLNKKKCITGMLPLWLGTIPSDRAKRLVEEHLCNPNEFWSNYPLATWAKDEEGYYPDSREGECSWMGATWIPTNYMIFQGLRIYGYEKVALKLAQKTYELVMGETETREFYNSETGSGLGMNPFWGWSTLGYMMLYEIKNDYMASDLKQHCFQHVGKSAYTMLSINR</sequence>
<dbReference type="InterPro" id="IPR054491">
    <property type="entry name" value="MGH1-like_GH"/>
</dbReference>